<name>A0A7J0GXV7_9ERIC</name>
<keyword evidence="2" id="KW-1185">Reference proteome</keyword>
<comment type="caution">
    <text evidence="1">The sequence shown here is derived from an EMBL/GenBank/DDBJ whole genome shotgun (WGS) entry which is preliminary data.</text>
</comment>
<organism evidence="1 2">
    <name type="scientific">Actinidia rufa</name>
    <dbReference type="NCBI Taxonomy" id="165716"/>
    <lineage>
        <taxon>Eukaryota</taxon>
        <taxon>Viridiplantae</taxon>
        <taxon>Streptophyta</taxon>
        <taxon>Embryophyta</taxon>
        <taxon>Tracheophyta</taxon>
        <taxon>Spermatophyta</taxon>
        <taxon>Magnoliopsida</taxon>
        <taxon>eudicotyledons</taxon>
        <taxon>Gunneridae</taxon>
        <taxon>Pentapetalae</taxon>
        <taxon>asterids</taxon>
        <taxon>Ericales</taxon>
        <taxon>Actinidiaceae</taxon>
        <taxon>Actinidia</taxon>
    </lineage>
</organism>
<gene>
    <name evidence="1" type="ORF">Acr_25g0000100</name>
</gene>
<dbReference type="AlphaFoldDB" id="A0A7J0GXV7"/>
<evidence type="ECO:0000313" key="1">
    <source>
        <dbReference type="EMBL" id="GFZ15601.1"/>
    </source>
</evidence>
<evidence type="ECO:0000313" key="2">
    <source>
        <dbReference type="Proteomes" id="UP000585474"/>
    </source>
</evidence>
<dbReference type="EMBL" id="BJWL01000025">
    <property type="protein sequence ID" value="GFZ15601.1"/>
    <property type="molecule type" value="Genomic_DNA"/>
</dbReference>
<dbReference type="OrthoDB" id="205662at2759"/>
<sequence>MRAPSLPNLALEDCILSAWSGPISRLSTKIWAICVSCACNHPIVTSRSSLSLGDNRPGLCFEVAFAALYASASSLPPLSLGVLGTCGGSPRVRRLPEQFSPSEVMGSDLAERLVVLPATVNLHARIWTVSRAHVVQATLCCVSSVGISVNLCVSPELRRDCWRGRHVARVITELENHLKGCRSSTRNAIPRFSLGNVFPKRKNCSPKEDENLLEQIEHTQAKSSLVGVKSRQIKNQSELWRAVEVRRSRSVDMWMNQKKNGASRTTSTQGHPGSMETPCTLVHRDNSKVPSSSRCGANEVWYLGKSCSFCVDLEVLASDIARKVILVTVAALATSFACKSPFPMMKVHTGSILAQWIPSSIQSHDFGVTLALSLIVVGKGLFALQAAPRWGFSLDRPHLGQPFTNPGGASIFRLLATRSASTLPF</sequence>
<accession>A0A7J0GXV7</accession>
<reference evidence="1 2" key="1">
    <citation type="submission" date="2019-07" db="EMBL/GenBank/DDBJ databases">
        <title>De Novo Assembly of kiwifruit Actinidia rufa.</title>
        <authorList>
            <person name="Sugita-Konishi S."/>
            <person name="Sato K."/>
            <person name="Mori E."/>
            <person name="Abe Y."/>
            <person name="Kisaki G."/>
            <person name="Hamano K."/>
            <person name="Suezawa K."/>
            <person name="Otani M."/>
            <person name="Fukuda T."/>
            <person name="Manabe T."/>
            <person name="Gomi K."/>
            <person name="Tabuchi M."/>
            <person name="Akimitsu K."/>
            <person name="Kataoka I."/>
        </authorList>
    </citation>
    <scope>NUCLEOTIDE SEQUENCE [LARGE SCALE GENOMIC DNA]</scope>
    <source>
        <strain evidence="2">cv. Fuchu</strain>
    </source>
</reference>
<dbReference type="Proteomes" id="UP000585474">
    <property type="component" value="Unassembled WGS sequence"/>
</dbReference>
<protein>
    <submittedName>
        <fullName evidence="1">Uncharacterized protein</fullName>
    </submittedName>
</protein>
<proteinExistence type="predicted"/>